<evidence type="ECO:0000256" key="9">
    <source>
        <dbReference type="ARBA" id="ARBA00023180"/>
    </source>
</evidence>
<feature type="region of interest" description="Disordered" evidence="12">
    <location>
        <begin position="487"/>
        <end position="549"/>
    </location>
</feature>
<feature type="domain" description="Ig-like" evidence="15">
    <location>
        <begin position="149"/>
        <end position="232"/>
    </location>
</feature>
<evidence type="ECO:0000256" key="6">
    <source>
        <dbReference type="ARBA" id="ARBA00022989"/>
    </source>
</evidence>
<evidence type="ECO:0000256" key="12">
    <source>
        <dbReference type="SAM" id="MobiDB-lite"/>
    </source>
</evidence>
<evidence type="ECO:0000256" key="7">
    <source>
        <dbReference type="ARBA" id="ARBA00023136"/>
    </source>
</evidence>
<dbReference type="GO" id="GO:0033691">
    <property type="term" value="F:sialic acid binding"/>
    <property type="evidence" value="ECO:0007669"/>
    <property type="project" value="TreeGrafter"/>
</dbReference>
<dbReference type="SMART" id="SM00409">
    <property type="entry name" value="IG"/>
    <property type="match status" value="2"/>
</dbReference>
<feature type="domain" description="Ig-like" evidence="15">
    <location>
        <begin position="3"/>
        <end position="132"/>
    </location>
</feature>
<dbReference type="SUPFAM" id="SSF48726">
    <property type="entry name" value="Immunoglobulin"/>
    <property type="match status" value="4"/>
</dbReference>
<evidence type="ECO:0000256" key="2">
    <source>
        <dbReference type="ARBA" id="ARBA00022692"/>
    </source>
</evidence>
<reference evidence="16" key="1">
    <citation type="submission" date="2025-08" db="UniProtKB">
        <authorList>
            <consortium name="Ensembl"/>
        </authorList>
    </citation>
    <scope>IDENTIFICATION</scope>
</reference>
<keyword evidence="3 14" id="KW-0732">Signal</keyword>
<keyword evidence="2 13" id="KW-0812">Transmembrane</keyword>
<protein>
    <recommendedName>
        <fullName evidence="15">Ig-like domain-containing protein</fullName>
    </recommendedName>
</protein>
<keyword evidence="4" id="KW-0430">Lectin</keyword>
<dbReference type="Pfam" id="PF07686">
    <property type="entry name" value="V-set"/>
    <property type="match status" value="1"/>
</dbReference>
<evidence type="ECO:0000256" key="4">
    <source>
        <dbReference type="ARBA" id="ARBA00022734"/>
    </source>
</evidence>
<evidence type="ECO:0000256" key="11">
    <source>
        <dbReference type="ARBA" id="ARBA00038361"/>
    </source>
</evidence>
<keyword evidence="10" id="KW-0393">Immunoglobulin domain</keyword>
<evidence type="ECO:0000256" key="13">
    <source>
        <dbReference type="SAM" id="Phobius"/>
    </source>
</evidence>
<dbReference type="GO" id="GO:0005886">
    <property type="term" value="C:plasma membrane"/>
    <property type="evidence" value="ECO:0007669"/>
    <property type="project" value="TreeGrafter"/>
</dbReference>
<dbReference type="Gene3D" id="2.60.40.10">
    <property type="entry name" value="Immunoglobulins"/>
    <property type="match status" value="3"/>
</dbReference>
<keyword evidence="5" id="KW-0130">Cell adhesion</keyword>
<dbReference type="PANTHER" id="PTHR12035:SF125">
    <property type="entry name" value="SIALIC ACID-BINDING IG-LIKE LECTIN 5"/>
    <property type="match status" value="1"/>
</dbReference>
<dbReference type="InterPro" id="IPR013783">
    <property type="entry name" value="Ig-like_fold"/>
</dbReference>
<dbReference type="FunFam" id="2.60.40.10:FF:000829">
    <property type="entry name" value="Sialic acid-binding Ig-like lectin 8"/>
    <property type="match status" value="1"/>
</dbReference>
<evidence type="ECO:0000313" key="17">
    <source>
        <dbReference type="Proteomes" id="UP000694540"/>
    </source>
</evidence>
<feature type="chain" id="PRO_5034639962" description="Ig-like domain-containing protein" evidence="14">
    <location>
        <begin position="22"/>
        <end position="549"/>
    </location>
</feature>
<reference evidence="16" key="2">
    <citation type="submission" date="2025-09" db="UniProtKB">
        <authorList>
            <consortium name="Ensembl"/>
        </authorList>
    </citation>
    <scope>IDENTIFICATION</scope>
</reference>
<feature type="transmembrane region" description="Helical" evidence="13">
    <location>
        <begin position="438"/>
        <end position="460"/>
    </location>
</feature>
<keyword evidence="9" id="KW-0325">Glycoprotein</keyword>
<keyword evidence="17" id="KW-1185">Reference proteome</keyword>
<evidence type="ECO:0000256" key="10">
    <source>
        <dbReference type="ARBA" id="ARBA00023319"/>
    </source>
</evidence>
<evidence type="ECO:0000313" key="16">
    <source>
        <dbReference type="Ensembl" id="ENSCWAP00000018719.1"/>
    </source>
</evidence>
<feature type="compositionally biased region" description="Basic and acidic residues" evidence="12">
    <location>
        <begin position="525"/>
        <end position="534"/>
    </location>
</feature>
<dbReference type="Proteomes" id="UP000694540">
    <property type="component" value="Unplaced"/>
</dbReference>
<dbReference type="PROSITE" id="PS50835">
    <property type="entry name" value="IG_LIKE"/>
    <property type="match status" value="3"/>
</dbReference>
<dbReference type="GO" id="GO:0007155">
    <property type="term" value="P:cell adhesion"/>
    <property type="evidence" value="ECO:0007669"/>
    <property type="project" value="UniProtKB-KW"/>
</dbReference>
<name>A0A8C3WW96_9CETA</name>
<comment type="subcellular location">
    <subcellularLocation>
        <location evidence="1">Membrane</location>
        <topology evidence="1">Single-pass type I membrane protein</topology>
    </subcellularLocation>
</comment>
<dbReference type="GO" id="GO:0030246">
    <property type="term" value="F:carbohydrate binding"/>
    <property type="evidence" value="ECO:0007669"/>
    <property type="project" value="UniProtKB-KW"/>
</dbReference>
<evidence type="ECO:0000259" key="15">
    <source>
        <dbReference type="PROSITE" id="PS50835"/>
    </source>
</evidence>
<dbReference type="InterPro" id="IPR003599">
    <property type="entry name" value="Ig_sub"/>
</dbReference>
<evidence type="ECO:0000256" key="14">
    <source>
        <dbReference type="SAM" id="SignalP"/>
    </source>
</evidence>
<proteinExistence type="inferred from homology"/>
<dbReference type="Ensembl" id="ENSCWAT00000020313.1">
    <property type="protein sequence ID" value="ENSCWAP00000018719.1"/>
    <property type="gene ID" value="ENSCWAG00000013648.1"/>
</dbReference>
<organism evidence="16 17">
    <name type="scientific">Catagonus wagneri</name>
    <name type="common">Chacoan peccary</name>
    <dbReference type="NCBI Taxonomy" id="51154"/>
    <lineage>
        <taxon>Eukaryota</taxon>
        <taxon>Metazoa</taxon>
        <taxon>Chordata</taxon>
        <taxon>Craniata</taxon>
        <taxon>Vertebrata</taxon>
        <taxon>Euteleostomi</taxon>
        <taxon>Mammalia</taxon>
        <taxon>Eutheria</taxon>
        <taxon>Laurasiatheria</taxon>
        <taxon>Artiodactyla</taxon>
        <taxon>Suina</taxon>
        <taxon>Tayassuidae</taxon>
        <taxon>Catagonus</taxon>
    </lineage>
</organism>
<accession>A0A8C3WW96</accession>
<dbReference type="InterPro" id="IPR013106">
    <property type="entry name" value="Ig_V-set"/>
</dbReference>
<feature type="domain" description="Ig-like" evidence="15">
    <location>
        <begin position="245"/>
        <end position="325"/>
    </location>
</feature>
<keyword evidence="8" id="KW-1015">Disulfide bond</keyword>
<dbReference type="InterPro" id="IPR036179">
    <property type="entry name" value="Ig-like_dom_sf"/>
</dbReference>
<keyword evidence="7 13" id="KW-0472">Membrane</keyword>
<evidence type="ECO:0000256" key="3">
    <source>
        <dbReference type="ARBA" id="ARBA00022729"/>
    </source>
</evidence>
<evidence type="ECO:0000256" key="5">
    <source>
        <dbReference type="ARBA" id="ARBA00022889"/>
    </source>
</evidence>
<sequence length="549" mass="59842">MVPLLLLLPLLWGGSLQEGRGYWLQVQESVTVPECLDVNVTCSFSDPWSRWYPAGQLFIYWFREGDDIRSSEPVATNDPRRAVKQETQGRFQLLGDPESNDCSLSIRDARMSDTGVYFFRVERGERSKYKYSYRDKTLKLQVTGLTEKPDIRFQEPLESGRPTNLTCSLPQVCDGGRLVRFSWAGGALDAMDPETLGSSVLTLTPRPQDHGTNLTCQVKLQGSQVTTERTILLNVSCDSAAALFPKALRILQNTSSLLIFEGQAPTLRCVADGNPPAQLSWFPESPALKVTPMSSTAILKLSGVGTAPREITCQAQNPLGSRNLSLNLLVVYPPQLLGPSCSWEDEGLHCSCSSRARPAPSLRWRLGEGLLDGNFSNASVKVTSSSSEPWANSSLRLGEGLSSGLRLSCEAQNIHGAQSATVLLPPGQESLTGVVPGALGGAGAMALLSLCLWLIFFCIVKARRKQAAQTPKGMDDEDAVMGTVAWGSRKKPWPDSPPDQVSSAAEDAPPSGEQEEVHYASLRFQEMKSREPGNREATSTEYSEIKTSK</sequence>
<comment type="similarity">
    <text evidence="11">Belongs to the immunoglobulin superfamily. SIGLEC (sialic acid binding Ig-like lectin) family.</text>
</comment>
<dbReference type="InterPro" id="IPR051036">
    <property type="entry name" value="SIGLEC"/>
</dbReference>
<dbReference type="AlphaFoldDB" id="A0A8C3WW96"/>
<dbReference type="InterPro" id="IPR007110">
    <property type="entry name" value="Ig-like_dom"/>
</dbReference>
<dbReference type="GeneTree" id="ENSGT01150000286907"/>
<dbReference type="PANTHER" id="PTHR12035">
    <property type="entry name" value="SIALIC ACID BINDING IMMUNOGLOBULIN-LIKE LECTIN"/>
    <property type="match status" value="1"/>
</dbReference>
<feature type="signal peptide" evidence="14">
    <location>
        <begin position="1"/>
        <end position="21"/>
    </location>
</feature>
<evidence type="ECO:0000256" key="8">
    <source>
        <dbReference type="ARBA" id="ARBA00023157"/>
    </source>
</evidence>
<keyword evidence="6 13" id="KW-1133">Transmembrane helix</keyword>
<evidence type="ECO:0000256" key="1">
    <source>
        <dbReference type="ARBA" id="ARBA00004479"/>
    </source>
</evidence>